<organism evidence="2 3">
    <name type="scientific">Caenimonas sedimenti</name>
    <dbReference type="NCBI Taxonomy" id="2596921"/>
    <lineage>
        <taxon>Bacteria</taxon>
        <taxon>Pseudomonadati</taxon>
        <taxon>Pseudomonadota</taxon>
        <taxon>Betaproteobacteria</taxon>
        <taxon>Burkholderiales</taxon>
        <taxon>Comamonadaceae</taxon>
        <taxon>Caenimonas</taxon>
    </lineage>
</organism>
<dbReference type="AlphaFoldDB" id="A0A562ZXS4"/>
<sequence length="68" mass="7613">MSSMSRQSDKAPGLWQPPGRRWGCGARSVVPYLNHSVQAKLLAIDIAEQDKGPVRNPVFHEMQITLRV</sequence>
<proteinExistence type="predicted"/>
<gene>
    <name evidence="2" type="ORF">FN976_00820</name>
</gene>
<feature type="region of interest" description="Disordered" evidence="1">
    <location>
        <begin position="1"/>
        <end position="20"/>
    </location>
</feature>
<protein>
    <submittedName>
        <fullName evidence="2">Uncharacterized protein</fullName>
    </submittedName>
</protein>
<name>A0A562ZXS4_9BURK</name>
<comment type="caution">
    <text evidence="2">The sequence shown here is derived from an EMBL/GenBank/DDBJ whole genome shotgun (WGS) entry which is preliminary data.</text>
</comment>
<evidence type="ECO:0000313" key="2">
    <source>
        <dbReference type="EMBL" id="TWO73420.1"/>
    </source>
</evidence>
<dbReference type="EMBL" id="VOBQ01000001">
    <property type="protein sequence ID" value="TWO73420.1"/>
    <property type="molecule type" value="Genomic_DNA"/>
</dbReference>
<dbReference type="Proteomes" id="UP000318199">
    <property type="component" value="Unassembled WGS sequence"/>
</dbReference>
<keyword evidence="3" id="KW-1185">Reference proteome</keyword>
<evidence type="ECO:0000256" key="1">
    <source>
        <dbReference type="SAM" id="MobiDB-lite"/>
    </source>
</evidence>
<dbReference type="RefSeq" id="WP_145889993.1">
    <property type="nucleotide sequence ID" value="NZ_VOBQ01000001.1"/>
</dbReference>
<evidence type="ECO:0000313" key="3">
    <source>
        <dbReference type="Proteomes" id="UP000318199"/>
    </source>
</evidence>
<reference evidence="2 3" key="1">
    <citation type="submission" date="2019-07" db="EMBL/GenBank/DDBJ databases">
        <title>Caenimonas sedimenti sp. nov., isolated from activated sludge.</title>
        <authorList>
            <person name="Xu J."/>
        </authorList>
    </citation>
    <scope>NUCLEOTIDE SEQUENCE [LARGE SCALE GENOMIC DNA]</scope>
    <source>
        <strain evidence="2 3">HX-9-20</strain>
    </source>
</reference>
<accession>A0A562ZXS4</accession>